<gene>
    <name evidence="5" type="ORF">MNB_ARC-1_426</name>
</gene>
<dbReference type="EMBL" id="UOYO01000026">
    <property type="protein sequence ID" value="VAY87495.1"/>
    <property type="molecule type" value="Genomic_DNA"/>
</dbReference>
<dbReference type="InterPro" id="IPR005790">
    <property type="entry name" value="DNA_polIII_delta"/>
</dbReference>
<dbReference type="Gene3D" id="3.40.50.300">
    <property type="entry name" value="P-loop containing nucleotide triphosphate hydrolases"/>
    <property type="match status" value="1"/>
</dbReference>
<keyword evidence="4" id="KW-0239">DNA-directed DNA polymerase</keyword>
<dbReference type="GO" id="GO:0006261">
    <property type="term" value="P:DNA-templated DNA replication"/>
    <property type="evidence" value="ECO:0007669"/>
    <property type="project" value="TreeGrafter"/>
</dbReference>
<keyword evidence="3" id="KW-0235">DNA replication</keyword>
<evidence type="ECO:0000256" key="3">
    <source>
        <dbReference type="ARBA" id="ARBA00022705"/>
    </source>
</evidence>
<evidence type="ECO:0000256" key="4">
    <source>
        <dbReference type="ARBA" id="ARBA00022932"/>
    </source>
</evidence>
<evidence type="ECO:0000313" key="5">
    <source>
        <dbReference type="EMBL" id="VAY87495.1"/>
    </source>
</evidence>
<organism evidence="5">
    <name type="scientific">hydrothermal vent metagenome</name>
    <dbReference type="NCBI Taxonomy" id="652676"/>
    <lineage>
        <taxon>unclassified sequences</taxon>
        <taxon>metagenomes</taxon>
        <taxon>ecological metagenomes</taxon>
    </lineage>
</organism>
<keyword evidence="2" id="KW-0548">Nucleotidyltransferase</keyword>
<name>A0A3B1EA75_9ZZZZ</name>
<dbReference type="GO" id="GO:0009360">
    <property type="term" value="C:DNA polymerase III complex"/>
    <property type="evidence" value="ECO:0007669"/>
    <property type="project" value="TreeGrafter"/>
</dbReference>
<dbReference type="PANTHER" id="PTHR34388:SF1">
    <property type="entry name" value="DNA POLYMERASE III SUBUNIT DELTA"/>
    <property type="match status" value="1"/>
</dbReference>
<dbReference type="GO" id="GO:0003677">
    <property type="term" value="F:DNA binding"/>
    <property type="evidence" value="ECO:0007669"/>
    <property type="project" value="InterPro"/>
</dbReference>
<dbReference type="AlphaFoldDB" id="A0A3B1EA75"/>
<proteinExistence type="predicted"/>
<accession>A0A3B1EA75</accession>
<dbReference type="GO" id="GO:0003887">
    <property type="term" value="F:DNA-directed DNA polymerase activity"/>
    <property type="evidence" value="ECO:0007669"/>
    <property type="project" value="UniProtKB-KW"/>
</dbReference>
<dbReference type="SUPFAM" id="SSF52540">
    <property type="entry name" value="P-loop containing nucleoside triphosphate hydrolases"/>
    <property type="match status" value="1"/>
</dbReference>
<keyword evidence="1" id="KW-0808">Transferase</keyword>
<evidence type="ECO:0000256" key="1">
    <source>
        <dbReference type="ARBA" id="ARBA00022679"/>
    </source>
</evidence>
<reference evidence="5" key="1">
    <citation type="submission" date="2018-10" db="EMBL/GenBank/DDBJ databases">
        <authorList>
            <person name="Aoki K."/>
        </authorList>
    </citation>
    <scope>NUCLEOTIDE SEQUENCE</scope>
</reference>
<dbReference type="PANTHER" id="PTHR34388">
    <property type="entry name" value="DNA POLYMERASE III SUBUNIT DELTA"/>
    <property type="match status" value="1"/>
</dbReference>
<dbReference type="InterPro" id="IPR027417">
    <property type="entry name" value="P-loop_NTPase"/>
</dbReference>
<protein>
    <submittedName>
        <fullName evidence="5">Uncharacterized protein</fullName>
    </submittedName>
</protein>
<sequence>MYKNIFDNHLSSNKTFAAYMFWGQNNFLIDSYALKTALLFTDATNIQKVYFDEYDYEKCLDILSQSSLFVSTNILLIKISKKILKKEIDSLINACVLNDNSHVIFSCFGNADFKTMAKSFTIKTNSAEVRFFTPNTAEAISILNDEALKKKVSFEQEALLHLYDMHEKDLSLCISDINKLAILDESISTKTIQNQCFGVGTVSLDDFMLKFFSNQYYNDDLYKLLEEGISEVYLINQLTSFAQQLFLINSYLKLHGTLNIIEIWGYPLPKEIAHNRTRIAVKFNHEQFKFILNRLLGLELEIKNSKIADLNAYTQASIRKLSASIR</sequence>
<evidence type="ECO:0000256" key="2">
    <source>
        <dbReference type="ARBA" id="ARBA00022695"/>
    </source>
</evidence>